<evidence type="ECO:0000259" key="4">
    <source>
        <dbReference type="PROSITE" id="PS50837"/>
    </source>
</evidence>
<evidence type="ECO:0000313" key="5">
    <source>
        <dbReference type="EnsemblMetazoa" id="XP_038045673.1"/>
    </source>
</evidence>
<dbReference type="InterPro" id="IPR007111">
    <property type="entry name" value="NACHT_NTPase"/>
</dbReference>
<feature type="region of interest" description="Disordered" evidence="3">
    <location>
        <begin position="1"/>
        <end position="34"/>
    </location>
</feature>
<dbReference type="PANTHER" id="PTHR46312:SF2">
    <property type="entry name" value="NUCLEOTIDE-BINDING OLIGOMERIZATION DOMAIN-CONTAINING PROTEIN 2-LIKE"/>
    <property type="match status" value="1"/>
</dbReference>
<dbReference type="EnsemblMetazoa" id="XM_038189744.1">
    <property type="protein sequence ID" value="XP_038045672.1"/>
    <property type="gene ID" value="LOC119720177"/>
</dbReference>
<feature type="compositionally biased region" description="Polar residues" evidence="3">
    <location>
        <begin position="14"/>
        <end position="34"/>
    </location>
</feature>
<dbReference type="PROSITE" id="PS50837">
    <property type="entry name" value="NACHT"/>
    <property type="match status" value="1"/>
</dbReference>
<feature type="domain" description="NACHT" evidence="4">
    <location>
        <begin position="249"/>
        <end position="341"/>
    </location>
</feature>
<feature type="region of interest" description="Disordered" evidence="3">
    <location>
        <begin position="132"/>
        <end position="160"/>
    </location>
</feature>
<accession>A0A913Z1H4</accession>
<name>A0A913Z1H4_PATMI</name>
<dbReference type="Gene3D" id="3.40.50.300">
    <property type="entry name" value="P-loop containing nucleotide triphosphate hydrolases"/>
    <property type="match status" value="1"/>
</dbReference>
<dbReference type="SUPFAM" id="SSF52540">
    <property type="entry name" value="P-loop containing nucleoside triphosphate hydrolases"/>
    <property type="match status" value="1"/>
</dbReference>
<dbReference type="GO" id="GO:0005524">
    <property type="term" value="F:ATP binding"/>
    <property type="evidence" value="ECO:0007669"/>
    <property type="project" value="UniProtKB-KW"/>
</dbReference>
<dbReference type="OMA" id="WCNLTAQ"/>
<reference evidence="5" key="1">
    <citation type="submission" date="2022-11" db="UniProtKB">
        <authorList>
            <consortium name="EnsemblMetazoa"/>
        </authorList>
    </citation>
    <scope>IDENTIFICATION</scope>
</reference>
<dbReference type="Proteomes" id="UP000887568">
    <property type="component" value="Unplaced"/>
</dbReference>
<keyword evidence="2" id="KW-0067">ATP-binding</keyword>
<evidence type="ECO:0000256" key="2">
    <source>
        <dbReference type="ARBA" id="ARBA00022840"/>
    </source>
</evidence>
<keyword evidence="6" id="KW-1185">Reference proteome</keyword>
<dbReference type="SUPFAM" id="SSF52047">
    <property type="entry name" value="RNI-like"/>
    <property type="match status" value="1"/>
</dbReference>
<evidence type="ECO:0000313" key="6">
    <source>
        <dbReference type="Proteomes" id="UP000887568"/>
    </source>
</evidence>
<sequence>MGNTRSKTARQRTDVPTTMQQSEAAYQRTDVPTTMQQSEAADQWTDVPTTMQQSAAAYQRTDVPTTMQQSEAAYQRTDVPTMMQQEAHVPSAATDTSQQTGTIGNISEVSGSHNSFVVGARGVSITNIFPLQGPGVPAHRPQHSQSPDQEPRLGAPSYQDVGNKTRDILKRVYQTTGSYVQLLPRVANDQMHIASIYTKVRLETREGVAVVCTPTGKTAKKSSQRGETVNSIEYDKIFRLRKGTEELIKRLIFVGEGGVGKSTIFDKIAYDWAEGENEFLKRFDLVFLLKMCALRQESNLVDSILNQLLDEDSGISRDELERVIQAKPNKVLILLDGFDEMMTKALDEAPFGSILISLNRRKYRQCCICVATRPSHLETLTSPSLVQNPCTHVEVQGFKKGDVEEYVRKFFNEDSDSGEALIQSIKKSNTLRDFAKIPMLLLLMCLLWRENKQLPKTTSRLFNKAVDHMFSTKDEDKERPSDAKKRKPKISNVSKTVPIEIGQTALRGLMSGQFSFQEDEFKPEVLDQALKAGILTKQSGIKNLKSHNSIQFMHTMQQYCAAKYLQSLKKGEFQRSLEPLCSTIDRVVSNEYLLRFCSGDNEKCMTDIVNLLGRSKFDEDERSYKSFVINTICRNCFFESQSERVPRGLTSSTHIPSTIDVRNNNDFHSLLYFLEIICKSDSGTAQLTCVADIEVSRASSVSDLDFALGYMENLSTFRLIECSLRNSALVKILSELKCNQRLTFLELENCDGLGGRAVEWAPHIKHLTSLIYLIIYQCKLQAKDIEHITSSVSDMPSLIHLSLASNDELGGTASSWSTELPKLTHIKELDLGGCDLSPTDNKYIASAVGDMPSLTTWALWGKR</sequence>
<dbReference type="RefSeq" id="XP_038045672.1">
    <property type="nucleotide sequence ID" value="XM_038189744.1"/>
</dbReference>
<dbReference type="EnsemblMetazoa" id="XM_038189745.1">
    <property type="protein sequence ID" value="XP_038045673.1"/>
    <property type="gene ID" value="LOC119720177"/>
</dbReference>
<dbReference type="InterPro" id="IPR032675">
    <property type="entry name" value="LRR_dom_sf"/>
</dbReference>
<organism evidence="5 6">
    <name type="scientific">Patiria miniata</name>
    <name type="common">Bat star</name>
    <name type="synonym">Asterina miniata</name>
    <dbReference type="NCBI Taxonomy" id="46514"/>
    <lineage>
        <taxon>Eukaryota</taxon>
        <taxon>Metazoa</taxon>
        <taxon>Echinodermata</taxon>
        <taxon>Eleutherozoa</taxon>
        <taxon>Asterozoa</taxon>
        <taxon>Asteroidea</taxon>
        <taxon>Valvatacea</taxon>
        <taxon>Valvatida</taxon>
        <taxon>Asterinidae</taxon>
        <taxon>Patiria</taxon>
    </lineage>
</organism>
<proteinExistence type="predicted"/>
<dbReference type="PANTHER" id="PTHR46312">
    <property type="entry name" value="NACHT DOMAIN-CONTAINING PROTEIN"/>
    <property type="match status" value="1"/>
</dbReference>
<dbReference type="RefSeq" id="XP_038045673.1">
    <property type="nucleotide sequence ID" value="XM_038189745.1"/>
</dbReference>
<dbReference type="Gene3D" id="3.80.10.10">
    <property type="entry name" value="Ribonuclease Inhibitor"/>
    <property type="match status" value="1"/>
</dbReference>
<dbReference type="OrthoDB" id="120976at2759"/>
<evidence type="ECO:0000256" key="1">
    <source>
        <dbReference type="ARBA" id="ARBA00022741"/>
    </source>
</evidence>
<protein>
    <recommendedName>
        <fullName evidence="4">NACHT domain-containing protein</fullName>
    </recommendedName>
</protein>
<dbReference type="InterPro" id="IPR027417">
    <property type="entry name" value="P-loop_NTPase"/>
</dbReference>
<dbReference type="GeneID" id="119720177"/>
<dbReference type="AlphaFoldDB" id="A0A913Z1H4"/>
<keyword evidence="1" id="KW-0547">Nucleotide-binding</keyword>
<evidence type="ECO:0000256" key="3">
    <source>
        <dbReference type="SAM" id="MobiDB-lite"/>
    </source>
</evidence>
<dbReference type="Pfam" id="PF05729">
    <property type="entry name" value="NACHT"/>
    <property type="match status" value="1"/>
</dbReference>